<gene>
    <name evidence="3" type="ORF">GCM10022204_37070</name>
</gene>
<dbReference type="SUPFAM" id="SSF46785">
    <property type="entry name" value="Winged helix' DNA-binding domain"/>
    <property type="match status" value="1"/>
</dbReference>
<dbReference type="Pfam" id="PF00480">
    <property type="entry name" value="ROK"/>
    <property type="match status" value="1"/>
</dbReference>
<dbReference type="InterPro" id="IPR036388">
    <property type="entry name" value="WH-like_DNA-bd_sf"/>
</dbReference>
<organism evidence="3 4">
    <name type="scientific">Microlunatus aurantiacus</name>
    <dbReference type="NCBI Taxonomy" id="446786"/>
    <lineage>
        <taxon>Bacteria</taxon>
        <taxon>Bacillati</taxon>
        <taxon>Actinomycetota</taxon>
        <taxon>Actinomycetes</taxon>
        <taxon>Propionibacteriales</taxon>
        <taxon>Propionibacteriaceae</taxon>
        <taxon>Microlunatus</taxon>
    </lineage>
</organism>
<protein>
    <submittedName>
        <fullName evidence="3">ROK family transcriptional regulator</fullName>
    </submittedName>
</protein>
<sequence>MVDQLLDSPELTRAELASRTAISKPTISESVRRLTEAGVLEEAGHQVGRRGPAGTFYRLRTDVGGAVAVSAGPDGVLAELLDLRGDTLRRAHRPVRVPATRSELEPILAGAVAEVVDGSPGGVLAGTLSVAGPVDRATGTLVRLPDSPFLVDALDPVPLLTPLLGRAPVVDNDVDWAALAERTEGSAQGLDDFVYLYLGPGLGGAVVTAGQVLHGGRGLAGEIAHVRTIGPDGRAVRLVEVFAELGLRRPGSAALDVDRLRTVLDGRSAADERAAETIVTALAGVVASIGTVLDPQAVLVGGPWADHPTVVDRLPGAVATLAAVPTEVRLAELGTDAAHRGARRAAVTAARAALIRTLHVADPL</sequence>
<dbReference type="InterPro" id="IPR011991">
    <property type="entry name" value="ArsR-like_HTH"/>
</dbReference>
<evidence type="ECO:0000259" key="2">
    <source>
        <dbReference type="Pfam" id="PF12802"/>
    </source>
</evidence>
<proteinExistence type="inferred from homology"/>
<dbReference type="Gene3D" id="1.10.10.10">
    <property type="entry name" value="Winged helix-like DNA-binding domain superfamily/Winged helix DNA-binding domain"/>
    <property type="match status" value="1"/>
</dbReference>
<dbReference type="Proteomes" id="UP001500051">
    <property type="component" value="Unassembled WGS sequence"/>
</dbReference>
<feature type="domain" description="HTH marR-type" evidence="2">
    <location>
        <begin position="5"/>
        <end position="50"/>
    </location>
</feature>
<evidence type="ECO:0000256" key="1">
    <source>
        <dbReference type="ARBA" id="ARBA00006479"/>
    </source>
</evidence>
<dbReference type="PANTHER" id="PTHR18964">
    <property type="entry name" value="ROK (REPRESSOR, ORF, KINASE) FAMILY"/>
    <property type="match status" value="1"/>
</dbReference>
<accession>A0ABP7E589</accession>
<dbReference type="InterPro" id="IPR000600">
    <property type="entry name" value="ROK"/>
</dbReference>
<reference evidence="4" key="1">
    <citation type="journal article" date="2019" name="Int. J. Syst. Evol. Microbiol.">
        <title>The Global Catalogue of Microorganisms (GCM) 10K type strain sequencing project: providing services to taxonomists for standard genome sequencing and annotation.</title>
        <authorList>
            <consortium name="The Broad Institute Genomics Platform"/>
            <consortium name="The Broad Institute Genome Sequencing Center for Infectious Disease"/>
            <person name="Wu L."/>
            <person name="Ma J."/>
        </authorList>
    </citation>
    <scope>NUCLEOTIDE SEQUENCE [LARGE SCALE GENOMIC DNA]</scope>
    <source>
        <strain evidence="4">JCM 16548</strain>
    </source>
</reference>
<dbReference type="EMBL" id="BAAAYX010000020">
    <property type="protein sequence ID" value="GAA3714515.1"/>
    <property type="molecule type" value="Genomic_DNA"/>
</dbReference>
<evidence type="ECO:0000313" key="3">
    <source>
        <dbReference type="EMBL" id="GAA3714515.1"/>
    </source>
</evidence>
<name>A0ABP7E589_9ACTN</name>
<dbReference type="Gene3D" id="3.30.420.40">
    <property type="match status" value="2"/>
</dbReference>
<dbReference type="Pfam" id="PF12802">
    <property type="entry name" value="MarR_2"/>
    <property type="match status" value="1"/>
</dbReference>
<dbReference type="PANTHER" id="PTHR18964:SF149">
    <property type="entry name" value="BIFUNCTIONAL UDP-N-ACETYLGLUCOSAMINE 2-EPIMERASE_N-ACETYLMANNOSAMINE KINASE"/>
    <property type="match status" value="1"/>
</dbReference>
<dbReference type="InterPro" id="IPR000835">
    <property type="entry name" value="HTH_MarR-typ"/>
</dbReference>
<evidence type="ECO:0000313" key="4">
    <source>
        <dbReference type="Proteomes" id="UP001500051"/>
    </source>
</evidence>
<dbReference type="CDD" id="cd00090">
    <property type="entry name" value="HTH_ARSR"/>
    <property type="match status" value="1"/>
</dbReference>
<dbReference type="SUPFAM" id="SSF53067">
    <property type="entry name" value="Actin-like ATPase domain"/>
    <property type="match status" value="1"/>
</dbReference>
<keyword evidence="4" id="KW-1185">Reference proteome</keyword>
<dbReference type="InterPro" id="IPR036390">
    <property type="entry name" value="WH_DNA-bd_sf"/>
</dbReference>
<dbReference type="InterPro" id="IPR043129">
    <property type="entry name" value="ATPase_NBD"/>
</dbReference>
<comment type="similarity">
    <text evidence="1">Belongs to the ROK (NagC/XylR) family.</text>
</comment>
<comment type="caution">
    <text evidence="3">The sequence shown here is derived from an EMBL/GenBank/DDBJ whole genome shotgun (WGS) entry which is preliminary data.</text>
</comment>